<feature type="domain" description="Gfo/Idh/MocA-like oxidoreductase N-terminal" evidence="3">
    <location>
        <begin position="6"/>
        <end position="122"/>
    </location>
</feature>
<dbReference type="InterPro" id="IPR055170">
    <property type="entry name" value="GFO_IDH_MocA-like_dom"/>
</dbReference>
<dbReference type="OrthoDB" id="256869at2"/>
<accession>A0A4R6RSI0</accession>
<evidence type="ECO:0000259" key="3">
    <source>
        <dbReference type="Pfam" id="PF01408"/>
    </source>
</evidence>
<dbReference type="InterPro" id="IPR051317">
    <property type="entry name" value="Gfo/Idh/MocA_oxidoreduct"/>
</dbReference>
<dbReference type="PANTHER" id="PTHR43708">
    <property type="entry name" value="CONSERVED EXPRESSED OXIDOREDUCTASE (EUROFUNG)"/>
    <property type="match status" value="1"/>
</dbReference>
<dbReference type="Gene3D" id="3.30.360.10">
    <property type="entry name" value="Dihydrodipicolinate Reductase, domain 2"/>
    <property type="match status" value="1"/>
</dbReference>
<feature type="domain" description="GFO/IDH/MocA-like oxidoreductase" evidence="4">
    <location>
        <begin position="132"/>
        <end position="252"/>
    </location>
</feature>
<evidence type="ECO:0000256" key="1">
    <source>
        <dbReference type="ARBA" id="ARBA00010928"/>
    </source>
</evidence>
<keyword evidence="2" id="KW-0560">Oxidoreductase</keyword>
<sequence>MTDDKRVAVLGYGLAGSAFHAPYIEATPGLRVATVVTGNPERQAAARERYPDAAVVSTMEDMLAAGPDLVVVATPNRHHVANATEALRRGISVVVDKPVAGTPDEVATLGELAEDQGVMFTVFQNRRWDGDFRTVRDLVDTARLPDVSAFESRFERVGRPGARSAWKTSTDPLDLAHIVYDLGSHLLDQAIVLFGPVESVFGRASSPRPDVPVEEDVTLAVRHVSGVSTLLRMSNAVQPAGPRFTVTGATAGYRCWGLDPQERAARSGARPTDPGFGVYDEAQWGSLITDEGRAVVPTLNGDYLGYWSMVEACLRGDGPPPVLPEESIRLVTTVAAAMRAVRDGRPVVL</sequence>
<evidence type="ECO:0000256" key="2">
    <source>
        <dbReference type="ARBA" id="ARBA00023002"/>
    </source>
</evidence>
<protein>
    <submittedName>
        <fullName evidence="5">Putative dehydrogenase</fullName>
    </submittedName>
</protein>
<gene>
    <name evidence="5" type="ORF">EV186_11439</name>
</gene>
<reference evidence="5 6" key="1">
    <citation type="submission" date="2019-03" db="EMBL/GenBank/DDBJ databases">
        <title>Genomic Encyclopedia of Type Strains, Phase IV (KMG-IV): sequencing the most valuable type-strain genomes for metagenomic binning, comparative biology and taxonomic classification.</title>
        <authorList>
            <person name="Goeker M."/>
        </authorList>
    </citation>
    <scope>NUCLEOTIDE SEQUENCE [LARGE SCALE GENOMIC DNA]</scope>
    <source>
        <strain evidence="5 6">DSM 45361</strain>
    </source>
</reference>
<dbReference type="AlphaFoldDB" id="A0A4R6RSI0"/>
<dbReference type="InterPro" id="IPR036291">
    <property type="entry name" value="NAD(P)-bd_dom_sf"/>
</dbReference>
<dbReference type="SUPFAM" id="SSF51735">
    <property type="entry name" value="NAD(P)-binding Rossmann-fold domains"/>
    <property type="match status" value="1"/>
</dbReference>
<dbReference type="Gene3D" id="3.40.50.720">
    <property type="entry name" value="NAD(P)-binding Rossmann-like Domain"/>
    <property type="match status" value="1"/>
</dbReference>
<dbReference type="GO" id="GO:0000166">
    <property type="term" value="F:nucleotide binding"/>
    <property type="evidence" value="ECO:0007669"/>
    <property type="project" value="InterPro"/>
</dbReference>
<dbReference type="RefSeq" id="WP_133854419.1">
    <property type="nucleotide sequence ID" value="NZ_SNXZ01000014.1"/>
</dbReference>
<comment type="caution">
    <text evidence="5">The sequence shown here is derived from an EMBL/GenBank/DDBJ whole genome shotgun (WGS) entry which is preliminary data.</text>
</comment>
<evidence type="ECO:0000313" key="5">
    <source>
        <dbReference type="EMBL" id="TDP89215.1"/>
    </source>
</evidence>
<comment type="similarity">
    <text evidence="1">Belongs to the Gfo/Idh/MocA family.</text>
</comment>
<dbReference type="Proteomes" id="UP000295444">
    <property type="component" value="Unassembled WGS sequence"/>
</dbReference>
<dbReference type="Pfam" id="PF01408">
    <property type="entry name" value="GFO_IDH_MocA"/>
    <property type="match status" value="1"/>
</dbReference>
<dbReference type="SUPFAM" id="SSF55347">
    <property type="entry name" value="Glyceraldehyde-3-phosphate dehydrogenase-like, C-terminal domain"/>
    <property type="match status" value="1"/>
</dbReference>
<evidence type="ECO:0000313" key="6">
    <source>
        <dbReference type="Proteomes" id="UP000295444"/>
    </source>
</evidence>
<dbReference type="GO" id="GO:0016491">
    <property type="term" value="F:oxidoreductase activity"/>
    <property type="evidence" value="ECO:0007669"/>
    <property type="project" value="UniProtKB-KW"/>
</dbReference>
<dbReference type="InterPro" id="IPR000683">
    <property type="entry name" value="Gfo/Idh/MocA-like_OxRdtase_N"/>
</dbReference>
<dbReference type="PANTHER" id="PTHR43708:SF5">
    <property type="entry name" value="CONSERVED EXPRESSED OXIDOREDUCTASE (EUROFUNG)-RELATED"/>
    <property type="match status" value="1"/>
</dbReference>
<evidence type="ECO:0000259" key="4">
    <source>
        <dbReference type="Pfam" id="PF22725"/>
    </source>
</evidence>
<dbReference type="EMBL" id="SNXZ01000014">
    <property type="protein sequence ID" value="TDP89215.1"/>
    <property type="molecule type" value="Genomic_DNA"/>
</dbReference>
<name>A0A4R6RSI0_LABRH</name>
<keyword evidence="6" id="KW-1185">Reference proteome</keyword>
<proteinExistence type="inferred from homology"/>
<dbReference type="Pfam" id="PF22725">
    <property type="entry name" value="GFO_IDH_MocA_C3"/>
    <property type="match status" value="1"/>
</dbReference>
<organism evidence="5 6">
    <name type="scientific">Labedaea rhizosphaerae</name>
    <dbReference type="NCBI Taxonomy" id="598644"/>
    <lineage>
        <taxon>Bacteria</taxon>
        <taxon>Bacillati</taxon>
        <taxon>Actinomycetota</taxon>
        <taxon>Actinomycetes</taxon>
        <taxon>Pseudonocardiales</taxon>
        <taxon>Pseudonocardiaceae</taxon>
        <taxon>Labedaea</taxon>
    </lineage>
</organism>